<comment type="caution">
    <text evidence="2">The sequence shown here is derived from an EMBL/GenBank/DDBJ whole genome shotgun (WGS) entry which is preliminary data.</text>
</comment>
<protein>
    <submittedName>
        <fullName evidence="2">Uncharacterized protein</fullName>
    </submittedName>
</protein>
<accession>A0A396C180</accession>
<name>A0A396C180_BACFG</name>
<reference evidence="2 3" key="1">
    <citation type="submission" date="2018-08" db="EMBL/GenBank/DDBJ databases">
        <title>A genome reference for cultivated species of the human gut microbiota.</title>
        <authorList>
            <person name="Zou Y."/>
            <person name="Xue W."/>
            <person name="Luo G."/>
        </authorList>
    </citation>
    <scope>NUCLEOTIDE SEQUENCE [LARGE SCALE GENOMIC DNA]</scope>
    <source>
        <strain evidence="2 3">AM18-6</strain>
    </source>
</reference>
<dbReference type="EMBL" id="QRJE01000008">
    <property type="protein sequence ID" value="RHH14328.1"/>
    <property type="molecule type" value="Genomic_DNA"/>
</dbReference>
<gene>
    <name evidence="2" type="ORF">DW228_05895</name>
</gene>
<organism evidence="2 3">
    <name type="scientific">Bacteroides fragilis</name>
    <dbReference type="NCBI Taxonomy" id="817"/>
    <lineage>
        <taxon>Bacteria</taxon>
        <taxon>Pseudomonadati</taxon>
        <taxon>Bacteroidota</taxon>
        <taxon>Bacteroidia</taxon>
        <taxon>Bacteroidales</taxon>
        <taxon>Bacteroidaceae</taxon>
        <taxon>Bacteroides</taxon>
    </lineage>
</organism>
<proteinExistence type="predicted"/>
<feature type="compositionally biased region" description="Basic and acidic residues" evidence="1">
    <location>
        <begin position="225"/>
        <end position="234"/>
    </location>
</feature>
<evidence type="ECO:0000313" key="2">
    <source>
        <dbReference type="EMBL" id="RHH14328.1"/>
    </source>
</evidence>
<feature type="region of interest" description="Disordered" evidence="1">
    <location>
        <begin position="225"/>
        <end position="248"/>
    </location>
</feature>
<evidence type="ECO:0000313" key="3">
    <source>
        <dbReference type="Proteomes" id="UP000266644"/>
    </source>
</evidence>
<sequence>MYVSFFNLFFCCIFARNITLIVIMKKITEIIFVVFTLMGCSPTMTKEQIEIDKHLKDSIALADGNKVLGNIRFGISQDDFKEQSDIFFDEQHDSIYGLYIQDKIGLFTPDDRLYEVKFISTITAEDKPEKLPFDDFLHKKFGEPTRTKTWIVGDRRIIIRNESLSMSLHYQTRLAYRERLANPFKKEEPYDPEKAFKQYNFYVMAISSDSLTQINNRLKVENTLKMKQDDENAGKRRKEQLEEQLENL</sequence>
<dbReference type="AlphaFoldDB" id="A0A396C180"/>
<evidence type="ECO:0000256" key="1">
    <source>
        <dbReference type="SAM" id="MobiDB-lite"/>
    </source>
</evidence>
<dbReference type="Proteomes" id="UP000266644">
    <property type="component" value="Unassembled WGS sequence"/>
</dbReference>